<evidence type="ECO:0000256" key="1">
    <source>
        <dbReference type="SAM" id="Coils"/>
    </source>
</evidence>
<evidence type="ECO:0000313" key="4">
    <source>
        <dbReference type="Proteomes" id="UP001341840"/>
    </source>
</evidence>
<feature type="coiled-coil region" evidence="1">
    <location>
        <begin position="127"/>
        <end position="193"/>
    </location>
</feature>
<feature type="compositionally biased region" description="Basic and acidic residues" evidence="2">
    <location>
        <begin position="53"/>
        <end position="63"/>
    </location>
</feature>
<keyword evidence="1" id="KW-0175">Coiled coil</keyword>
<sequence length="193" mass="21518">MRQRKKNIVTRQFAAETKVLTHDPPTATIHAPTSTGKETSLVSFKVPPSSKSTRSEKSGSESLKKKKIQLRHLSDEYVMENSRVAVDEVGLKNNLEFVMKAGVRSTGIARAILKRLSEVPPTFASELAALNEKMELLEKEKLDVEGKLHAMCSEVAKYQKLAREAKQARETSEKLLNENVSSLAADNEKLKKK</sequence>
<gene>
    <name evidence="3" type="ORF">PIB30_037991</name>
</gene>
<dbReference type="Proteomes" id="UP001341840">
    <property type="component" value="Unassembled WGS sequence"/>
</dbReference>
<protein>
    <submittedName>
        <fullName evidence="3">Uncharacterized protein</fullName>
    </submittedName>
</protein>
<feature type="compositionally biased region" description="Polar residues" evidence="2">
    <location>
        <begin position="31"/>
        <end position="42"/>
    </location>
</feature>
<name>A0ABU6ZAS0_9FABA</name>
<keyword evidence="4" id="KW-1185">Reference proteome</keyword>
<proteinExistence type="predicted"/>
<evidence type="ECO:0000313" key="3">
    <source>
        <dbReference type="EMBL" id="MED6219677.1"/>
    </source>
</evidence>
<comment type="caution">
    <text evidence="3">The sequence shown here is derived from an EMBL/GenBank/DDBJ whole genome shotgun (WGS) entry which is preliminary data.</text>
</comment>
<reference evidence="3 4" key="1">
    <citation type="journal article" date="2023" name="Plants (Basel)">
        <title>Bridging the Gap: Combining Genomics and Transcriptomics Approaches to Understand Stylosanthes scabra, an Orphan Legume from the Brazilian Caatinga.</title>
        <authorList>
            <person name="Ferreira-Neto J.R.C."/>
            <person name="da Silva M.D."/>
            <person name="Binneck E."/>
            <person name="de Melo N.F."/>
            <person name="da Silva R.H."/>
            <person name="de Melo A.L.T.M."/>
            <person name="Pandolfi V."/>
            <person name="Bustamante F.O."/>
            <person name="Brasileiro-Vidal A.C."/>
            <person name="Benko-Iseppon A.M."/>
        </authorList>
    </citation>
    <scope>NUCLEOTIDE SEQUENCE [LARGE SCALE GENOMIC DNA]</scope>
    <source>
        <tissue evidence="3">Leaves</tissue>
    </source>
</reference>
<organism evidence="3 4">
    <name type="scientific">Stylosanthes scabra</name>
    <dbReference type="NCBI Taxonomy" id="79078"/>
    <lineage>
        <taxon>Eukaryota</taxon>
        <taxon>Viridiplantae</taxon>
        <taxon>Streptophyta</taxon>
        <taxon>Embryophyta</taxon>
        <taxon>Tracheophyta</taxon>
        <taxon>Spermatophyta</taxon>
        <taxon>Magnoliopsida</taxon>
        <taxon>eudicotyledons</taxon>
        <taxon>Gunneridae</taxon>
        <taxon>Pentapetalae</taxon>
        <taxon>rosids</taxon>
        <taxon>fabids</taxon>
        <taxon>Fabales</taxon>
        <taxon>Fabaceae</taxon>
        <taxon>Papilionoideae</taxon>
        <taxon>50 kb inversion clade</taxon>
        <taxon>dalbergioids sensu lato</taxon>
        <taxon>Dalbergieae</taxon>
        <taxon>Pterocarpus clade</taxon>
        <taxon>Stylosanthes</taxon>
    </lineage>
</organism>
<feature type="region of interest" description="Disordered" evidence="2">
    <location>
        <begin position="23"/>
        <end position="64"/>
    </location>
</feature>
<dbReference type="EMBL" id="JASCZI010272054">
    <property type="protein sequence ID" value="MED6219677.1"/>
    <property type="molecule type" value="Genomic_DNA"/>
</dbReference>
<evidence type="ECO:0000256" key="2">
    <source>
        <dbReference type="SAM" id="MobiDB-lite"/>
    </source>
</evidence>
<accession>A0ABU6ZAS0</accession>